<dbReference type="InterPro" id="IPR008949">
    <property type="entry name" value="Isoprenoid_synthase_dom_sf"/>
</dbReference>
<proteinExistence type="predicted"/>
<gene>
    <name evidence="1" type="ORF">SAMN04488005_1168</name>
</gene>
<accession>A0A1I6G6T9</accession>
<dbReference type="Gene3D" id="1.10.600.10">
    <property type="entry name" value="Farnesyl Diphosphate Synthase"/>
    <property type="match status" value="1"/>
</dbReference>
<dbReference type="AlphaFoldDB" id="A0A1I6G6T9"/>
<dbReference type="EMBL" id="FOYP01000001">
    <property type="protein sequence ID" value="SFR37916.1"/>
    <property type="molecule type" value="Genomic_DNA"/>
</dbReference>
<keyword evidence="2" id="KW-1185">Reference proteome</keyword>
<name>A0A1I6G6T9_9RHOB</name>
<dbReference type="STRING" id="390270.SAMN04488005_1168"/>
<reference evidence="2" key="1">
    <citation type="submission" date="2016-10" db="EMBL/GenBank/DDBJ databases">
        <authorList>
            <person name="Varghese N."/>
            <person name="Submissions S."/>
        </authorList>
    </citation>
    <scope>NUCLEOTIDE SEQUENCE [LARGE SCALE GENOMIC DNA]</scope>
    <source>
        <strain evidence="2">DSM 26879</strain>
    </source>
</reference>
<evidence type="ECO:0000313" key="2">
    <source>
        <dbReference type="Proteomes" id="UP000199478"/>
    </source>
</evidence>
<dbReference type="OrthoDB" id="9814909at2"/>
<evidence type="ECO:0000313" key="1">
    <source>
        <dbReference type="EMBL" id="SFR37916.1"/>
    </source>
</evidence>
<dbReference type="Pfam" id="PF00494">
    <property type="entry name" value="SQS_PSY"/>
    <property type="match status" value="1"/>
</dbReference>
<sequence length="255" mass="28173">MSFHACAALVEKADPERFRAAMAAPVPARKILFPLYALNVEVARAPWVTKEPMIAEMRLQWWRDALEEIAQGVTPRKHEVVDALAAVLDAEGATLLDGLIAARRWDIYSDPFEDQTHMDAYIDATSGHLMVTAARLLGQGDQIAVRDFAYAAGVANLFRAIPDLEERGRMPLLDGSEAGVLALAQRAQVRLDAAVEARRQISPLTAPVLFAGYLARPVLRQILSDPAKVARGALGLPPFREHLRFAHLALRGWWR</sequence>
<organism evidence="1 2">
    <name type="scientific">Yoonia tamlensis</name>
    <dbReference type="NCBI Taxonomy" id="390270"/>
    <lineage>
        <taxon>Bacteria</taxon>
        <taxon>Pseudomonadati</taxon>
        <taxon>Pseudomonadota</taxon>
        <taxon>Alphaproteobacteria</taxon>
        <taxon>Rhodobacterales</taxon>
        <taxon>Paracoccaceae</taxon>
        <taxon>Yoonia</taxon>
    </lineage>
</organism>
<dbReference type="Proteomes" id="UP000199478">
    <property type="component" value="Unassembled WGS sequence"/>
</dbReference>
<dbReference type="RefSeq" id="WP_090197538.1">
    <property type="nucleotide sequence ID" value="NZ_FOYP01000001.1"/>
</dbReference>
<protein>
    <submittedName>
        <fullName evidence="1">Phytoene/squalene synthetase</fullName>
    </submittedName>
</protein>
<dbReference type="InterPro" id="IPR002060">
    <property type="entry name" value="Squ/phyt_synthse"/>
</dbReference>
<dbReference type="SUPFAM" id="SSF48576">
    <property type="entry name" value="Terpenoid synthases"/>
    <property type="match status" value="1"/>
</dbReference>